<keyword evidence="5" id="KW-0472">Membrane</keyword>
<evidence type="ECO:0000256" key="7">
    <source>
        <dbReference type="ARBA" id="ARBA00023237"/>
    </source>
</evidence>
<dbReference type="InterPro" id="IPR003423">
    <property type="entry name" value="OMP_efflux"/>
</dbReference>
<evidence type="ECO:0000256" key="4">
    <source>
        <dbReference type="ARBA" id="ARBA00022692"/>
    </source>
</evidence>
<sequence>MRVAALCLVLLPLVAPGIAAAQGISLAQALEAAFARNPELAAAQWEIGVAEGDRQQAGLIPNPTVSWEVEDTRRETSTTTVMLSQALELGGKRGARIEAASKGQDAARLELERRGNELRAEVVQAFYAAARAQAGLELARQSRTLAERGLEVAEGRVRAGKVSPVEATRAQVQLAETDLLVRRAEPLKINSNRELARTTGSPLASFERLDYSDLSPGKLPPSAKLLTALNQSAELRLAQTQIEQREAALGSERAKRIPDLTVSVGSQYSREERERVNVVGLSMPLPLFDRNQGNVLAASRRADQSRDLRNAVELRLRTQTQSALDQWNTA</sequence>
<evidence type="ECO:0000256" key="5">
    <source>
        <dbReference type="ARBA" id="ARBA00023136"/>
    </source>
</evidence>
<evidence type="ECO:0000256" key="9">
    <source>
        <dbReference type="SAM" id="SignalP"/>
    </source>
</evidence>
<keyword evidence="6" id="KW-0564">Palmitate</keyword>
<dbReference type="GO" id="GO:0015562">
    <property type="term" value="F:efflux transmembrane transporter activity"/>
    <property type="evidence" value="ECO:0007669"/>
    <property type="project" value="InterPro"/>
</dbReference>
<keyword evidence="3" id="KW-1134">Transmembrane beta strand</keyword>
<dbReference type="PANTHER" id="PTHR30203:SF24">
    <property type="entry name" value="BLR4935 PROTEIN"/>
    <property type="match status" value="1"/>
</dbReference>
<evidence type="ECO:0000256" key="3">
    <source>
        <dbReference type="ARBA" id="ARBA00022452"/>
    </source>
</evidence>
<accession>F3G936</accession>
<gene>
    <name evidence="10" type="ORF">PSYPI_14838</name>
</gene>
<comment type="caution">
    <text evidence="10">The sequence shown here is derived from an EMBL/GenBank/DDBJ whole genome shotgun (WGS) entry which is preliminary data.</text>
</comment>
<feature type="signal peptide" evidence="9">
    <location>
        <begin position="1"/>
        <end position="21"/>
    </location>
</feature>
<keyword evidence="7" id="KW-0998">Cell outer membrane</keyword>
<evidence type="ECO:0000256" key="8">
    <source>
        <dbReference type="ARBA" id="ARBA00023288"/>
    </source>
</evidence>
<organism evidence="10 11">
    <name type="scientific">Pseudomonas syringae pv. pisi str. 1704B</name>
    <dbReference type="NCBI Taxonomy" id="629263"/>
    <lineage>
        <taxon>Bacteria</taxon>
        <taxon>Pseudomonadati</taxon>
        <taxon>Pseudomonadota</taxon>
        <taxon>Gammaproteobacteria</taxon>
        <taxon>Pseudomonadales</taxon>
        <taxon>Pseudomonadaceae</taxon>
        <taxon>Pseudomonas</taxon>
        <taxon>Pseudomonas syringae</taxon>
    </lineage>
</organism>
<feature type="chain" id="PRO_5003294011" evidence="9">
    <location>
        <begin position="22"/>
        <end position="330"/>
    </location>
</feature>
<keyword evidence="4" id="KW-0812">Transmembrane</keyword>
<dbReference type="PANTHER" id="PTHR30203">
    <property type="entry name" value="OUTER MEMBRANE CATION EFFLUX PROTEIN"/>
    <property type="match status" value="1"/>
</dbReference>
<evidence type="ECO:0000256" key="6">
    <source>
        <dbReference type="ARBA" id="ARBA00023139"/>
    </source>
</evidence>
<dbReference type="GO" id="GO:0016020">
    <property type="term" value="C:membrane"/>
    <property type="evidence" value="ECO:0007669"/>
    <property type="project" value="UniProtKB-SubCell"/>
</dbReference>
<dbReference type="Proteomes" id="UP000004986">
    <property type="component" value="Unassembled WGS sequence"/>
</dbReference>
<keyword evidence="11" id="KW-1185">Reference proteome</keyword>
<name>F3G936_PSESJ</name>
<evidence type="ECO:0000256" key="2">
    <source>
        <dbReference type="ARBA" id="ARBA00007613"/>
    </source>
</evidence>
<evidence type="ECO:0000313" key="11">
    <source>
        <dbReference type="Proteomes" id="UP000004986"/>
    </source>
</evidence>
<protein>
    <submittedName>
        <fullName evidence="10">Outer membrane efflux protein</fullName>
    </submittedName>
</protein>
<dbReference type="EMBL" id="AEAI01000738">
    <property type="protein sequence ID" value="EGH43586.1"/>
    <property type="molecule type" value="Genomic_DNA"/>
</dbReference>
<comment type="subcellular location">
    <subcellularLocation>
        <location evidence="1">Cell outer membrane</location>
    </subcellularLocation>
</comment>
<dbReference type="Gene3D" id="1.20.1600.10">
    <property type="entry name" value="Outer membrane efflux proteins (OEP)"/>
    <property type="match status" value="1"/>
</dbReference>
<dbReference type="Pfam" id="PF02321">
    <property type="entry name" value="OEP"/>
    <property type="match status" value="2"/>
</dbReference>
<keyword evidence="8" id="KW-0449">Lipoprotein</keyword>
<dbReference type="InterPro" id="IPR010131">
    <property type="entry name" value="MdtP/NodT-like"/>
</dbReference>
<reference evidence="10 11" key="1">
    <citation type="journal article" date="2011" name="PLoS Pathog.">
        <title>Dynamic evolution of pathogenicity revealed by sequencing and comparative genomics of 19 Pseudomonas syringae isolates.</title>
        <authorList>
            <person name="Baltrus D.A."/>
            <person name="Nishimura M.T."/>
            <person name="Romanchuk A."/>
            <person name="Chang J.H."/>
            <person name="Mukhtar M.S."/>
            <person name="Cherkis K."/>
            <person name="Roach J."/>
            <person name="Grant S.R."/>
            <person name="Jones C.D."/>
            <person name="Dangl J.L."/>
        </authorList>
    </citation>
    <scope>NUCLEOTIDE SEQUENCE [LARGE SCALE GENOMIC DNA]</scope>
    <source>
        <strain evidence="10 11">1704B</strain>
    </source>
</reference>
<dbReference type="HOGENOM" id="CLU_012817_14_3_6"/>
<evidence type="ECO:0000313" key="10">
    <source>
        <dbReference type="EMBL" id="EGH43586.1"/>
    </source>
</evidence>
<comment type="similarity">
    <text evidence="2">Belongs to the outer membrane factor (OMF) (TC 1.B.17) family.</text>
</comment>
<feature type="non-terminal residue" evidence="10">
    <location>
        <position position="330"/>
    </location>
</feature>
<dbReference type="AlphaFoldDB" id="F3G936"/>
<evidence type="ECO:0000256" key="1">
    <source>
        <dbReference type="ARBA" id="ARBA00004442"/>
    </source>
</evidence>
<keyword evidence="9" id="KW-0732">Signal</keyword>
<proteinExistence type="inferred from homology"/>
<dbReference type="SUPFAM" id="SSF56954">
    <property type="entry name" value="Outer membrane efflux proteins (OEP)"/>
    <property type="match status" value="1"/>
</dbReference>